<dbReference type="AlphaFoldDB" id="A0A0J7XT31"/>
<evidence type="ECO:0000313" key="2">
    <source>
        <dbReference type="EMBL" id="KMS54183.1"/>
    </source>
</evidence>
<comment type="caution">
    <text evidence="2">The sequence shown here is derived from an EMBL/GenBank/DDBJ whole genome shotgun (WGS) entry which is preliminary data.</text>
</comment>
<feature type="compositionally biased region" description="Polar residues" evidence="1">
    <location>
        <begin position="1"/>
        <end position="11"/>
    </location>
</feature>
<evidence type="ECO:0000256" key="1">
    <source>
        <dbReference type="SAM" id="MobiDB-lite"/>
    </source>
</evidence>
<dbReference type="EMBL" id="JACT01000004">
    <property type="protein sequence ID" value="KMS54183.1"/>
    <property type="molecule type" value="Genomic_DNA"/>
</dbReference>
<feature type="region of interest" description="Disordered" evidence="1">
    <location>
        <begin position="1"/>
        <end position="23"/>
    </location>
</feature>
<keyword evidence="3" id="KW-1185">Reference proteome</keyword>
<dbReference type="RefSeq" id="WP_066607147.1">
    <property type="nucleotide sequence ID" value="NZ_KQ130435.1"/>
</dbReference>
<dbReference type="PATRIC" id="fig|1420583.3.peg.3379"/>
<organism evidence="2 3">
    <name type="scientific">Sphingobium cupriresistens LL01</name>
    <dbReference type="NCBI Taxonomy" id="1420583"/>
    <lineage>
        <taxon>Bacteria</taxon>
        <taxon>Pseudomonadati</taxon>
        <taxon>Pseudomonadota</taxon>
        <taxon>Alphaproteobacteria</taxon>
        <taxon>Sphingomonadales</taxon>
        <taxon>Sphingomonadaceae</taxon>
        <taxon>Sphingobium</taxon>
    </lineage>
</organism>
<reference evidence="2 3" key="1">
    <citation type="journal article" date="2015" name="G3 (Bethesda)">
        <title>Insights into Ongoing Evolution of the Hexachlorocyclohexane Catabolic Pathway from Comparative Genomics of Ten Sphingomonadaceae Strains.</title>
        <authorList>
            <person name="Pearce S.L."/>
            <person name="Oakeshott J.G."/>
            <person name="Pandey G."/>
        </authorList>
    </citation>
    <scope>NUCLEOTIDE SEQUENCE [LARGE SCALE GENOMIC DNA]</scope>
    <source>
        <strain evidence="2 3">LL01</strain>
    </source>
</reference>
<gene>
    <name evidence="2" type="ORF">V473_17860</name>
</gene>
<evidence type="ECO:0000313" key="3">
    <source>
        <dbReference type="Proteomes" id="UP000052232"/>
    </source>
</evidence>
<proteinExistence type="predicted"/>
<sequence length="191" mass="20920">MSAGGTDQNGGWESHQYEDGKMIWGRPGDEDEMWGDDASIVHGPEAYETVGLGAVSVLDLYPGDNAYDAMHRTKRLLARLEKHTGQRGCVRRESFIPNASSRLLVTGLKPGSSGRLSTWIDLEVDESLFLGSSLNDADEKAAGRIARYLERRGHGRFIVFLDTEDLMWVKRVELASKVADLASPAGLLTVG</sequence>
<protein>
    <submittedName>
        <fullName evidence="2">Uncharacterized protein</fullName>
    </submittedName>
</protein>
<accession>A0A0J7XT31</accession>
<name>A0A0J7XT31_9SPHN</name>
<dbReference type="Proteomes" id="UP000052232">
    <property type="component" value="Unassembled WGS sequence"/>
</dbReference>